<dbReference type="AlphaFoldDB" id="A0A552X007"/>
<keyword evidence="3" id="KW-1185">Reference proteome</keyword>
<reference evidence="2 3" key="1">
    <citation type="submission" date="2019-07" db="EMBL/GenBank/DDBJ databases">
        <authorList>
            <person name="Yang M."/>
            <person name="Zhao D."/>
            <person name="Xiang H."/>
        </authorList>
    </citation>
    <scope>NUCLEOTIDE SEQUENCE [LARGE SCALE GENOMIC DNA]</scope>
    <source>
        <strain evidence="2 3">IM1326</strain>
    </source>
</reference>
<feature type="chain" id="PRO_5022041855" evidence="1">
    <location>
        <begin position="23"/>
        <end position="554"/>
    </location>
</feature>
<evidence type="ECO:0000256" key="1">
    <source>
        <dbReference type="SAM" id="SignalP"/>
    </source>
</evidence>
<dbReference type="PANTHER" id="PTHR36175">
    <property type="entry name" value="CYANOPHYCINASE"/>
    <property type="match status" value="1"/>
</dbReference>
<dbReference type="InterPro" id="IPR029062">
    <property type="entry name" value="Class_I_gatase-like"/>
</dbReference>
<dbReference type="RefSeq" id="WP_143236136.1">
    <property type="nucleotide sequence ID" value="NZ_VJWL01000003.1"/>
</dbReference>
<keyword evidence="1" id="KW-0732">Signal</keyword>
<accession>A0A552X007</accession>
<sequence>MTLNWKVVLSVLTLGMSGAAMAESPSPQDPQWNLMLIGSELRICSSMNSDYCANDEWINANDMRTSRLFQLTDVRRSSALRQAIWPRDRQGVREELDEMLREMVDYFARGVVSEHRLVDRFRSRAYLDLLMRLSDAEYNRILDNLEMPRLEGLDEVVNLAMNDDFSAEFITQFVAMAESMHGIANERPARILVITAGERDTFRNVDSHVQAFNQAGAEATWMPLDIAVSAAQASGRCQDLEALRRELSGTYDRDRVDPVRHGQQIAFCRDPLAWQSMLANADAVFITGGSADRLKQTFFRDNRPVALLTAMQERFTEGNLAIGAAGEGAAALVSANMITNGHSRSAVAEGSIARRPPPPDCGLDNTCPRNLSGNSLTYEPLGGLGFARFGIIDTDVSHRGRQGRLLRLAADTRSPLAMGIDRDTAIRMNTRTGAFEIGGREGVILLEGAMGTDTMLASTFHYLRTGTLGQLSGGRLIDAVMAPQEFVRPESTTNRFLGDSGIFDNIDTVCRGRNELRLLQENFELMMRVNDDSELELSRGRCQIMNGIMGIATQ</sequence>
<gene>
    <name evidence="2" type="ORF">FM042_09190</name>
</gene>
<dbReference type="OrthoDB" id="9799980at2"/>
<evidence type="ECO:0000313" key="3">
    <source>
        <dbReference type="Proteomes" id="UP000320359"/>
    </source>
</evidence>
<proteinExistence type="predicted"/>
<dbReference type="Proteomes" id="UP000320359">
    <property type="component" value="Unassembled WGS sequence"/>
</dbReference>
<dbReference type="Gene3D" id="3.40.50.880">
    <property type="match status" value="1"/>
</dbReference>
<comment type="caution">
    <text evidence="2">The sequence shown here is derived from an EMBL/GenBank/DDBJ whole genome shotgun (WGS) entry which is preliminary data.</text>
</comment>
<feature type="signal peptide" evidence="1">
    <location>
        <begin position="1"/>
        <end position="22"/>
    </location>
</feature>
<protein>
    <submittedName>
        <fullName evidence="2">Cyanophycinase</fullName>
    </submittedName>
</protein>
<evidence type="ECO:0000313" key="2">
    <source>
        <dbReference type="EMBL" id="TRW48344.1"/>
    </source>
</evidence>
<dbReference type="EMBL" id="VJWL01000003">
    <property type="protein sequence ID" value="TRW48344.1"/>
    <property type="molecule type" value="Genomic_DNA"/>
</dbReference>
<dbReference type="SUPFAM" id="SSF52317">
    <property type="entry name" value="Class I glutamine amidotransferase-like"/>
    <property type="match status" value="1"/>
</dbReference>
<organism evidence="2 3">
    <name type="scientific">Aliidiomarina halalkaliphila</name>
    <dbReference type="NCBI Taxonomy" id="2593535"/>
    <lineage>
        <taxon>Bacteria</taxon>
        <taxon>Pseudomonadati</taxon>
        <taxon>Pseudomonadota</taxon>
        <taxon>Gammaproteobacteria</taxon>
        <taxon>Alteromonadales</taxon>
        <taxon>Idiomarinaceae</taxon>
        <taxon>Aliidiomarina</taxon>
    </lineage>
</organism>
<dbReference type="PANTHER" id="PTHR36175:SF1">
    <property type="entry name" value="CYANOPHYCINASE"/>
    <property type="match status" value="1"/>
</dbReference>
<name>A0A552X007_9GAMM</name>